<keyword evidence="2" id="KW-1185">Reference proteome</keyword>
<dbReference type="Pfam" id="PF19086">
    <property type="entry name" value="Terpene_syn_C_2"/>
    <property type="match status" value="1"/>
</dbReference>
<name>A0A4U0XQP2_9PEZI</name>
<dbReference type="Gene3D" id="1.10.600.10">
    <property type="entry name" value="Farnesyl Diphosphate Synthase"/>
    <property type="match status" value="1"/>
</dbReference>
<dbReference type="AlphaFoldDB" id="A0A4U0XQP2"/>
<dbReference type="OrthoDB" id="1731983at2759"/>
<evidence type="ECO:0008006" key="3">
    <source>
        <dbReference type="Google" id="ProtNLM"/>
    </source>
</evidence>
<dbReference type="SUPFAM" id="SSF48576">
    <property type="entry name" value="Terpenoid synthases"/>
    <property type="match status" value="1"/>
</dbReference>
<dbReference type="InterPro" id="IPR008949">
    <property type="entry name" value="Isoprenoid_synthase_dom_sf"/>
</dbReference>
<sequence>MDKEKFRAMAEFHAAMYINNSNDSRAPALKNAQRDIAAIELAFPAVQDESILLAMAAWLSFLCSVDDEVERLDVDTAELALSDSATILTSSLRSNERSSQRYGGACLDPACDAIRAWTKNFIRQLRGLVPLAVYNRLIDSVLDVLEAMLAEVLLRQTSAVDIETYLLVRTRTVGLRPFFVLLQADLQLDVGGPSSDSALHALEANVTLAVALQNDIVGLWRDLAEGESFNIITLAAGLSGYDLQTAIRSAVDMHNHAASTACFLMVSMSDHSNSGALDVACRRYAASVCALVATHFAWASSAKRYA</sequence>
<protein>
    <recommendedName>
        <fullName evidence="3">Terpene synthase</fullName>
    </recommendedName>
</protein>
<organism evidence="1 2">
    <name type="scientific">Friedmanniomyces simplex</name>
    <dbReference type="NCBI Taxonomy" id="329884"/>
    <lineage>
        <taxon>Eukaryota</taxon>
        <taxon>Fungi</taxon>
        <taxon>Dikarya</taxon>
        <taxon>Ascomycota</taxon>
        <taxon>Pezizomycotina</taxon>
        <taxon>Dothideomycetes</taxon>
        <taxon>Dothideomycetidae</taxon>
        <taxon>Mycosphaerellales</taxon>
        <taxon>Teratosphaeriaceae</taxon>
        <taxon>Friedmanniomyces</taxon>
    </lineage>
</organism>
<reference evidence="1 2" key="1">
    <citation type="submission" date="2017-03" db="EMBL/GenBank/DDBJ databases">
        <title>Genomes of endolithic fungi from Antarctica.</title>
        <authorList>
            <person name="Coleine C."/>
            <person name="Masonjones S."/>
            <person name="Stajich J.E."/>
        </authorList>
    </citation>
    <scope>NUCLEOTIDE SEQUENCE [LARGE SCALE GENOMIC DNA]</scope>
    <source>
        <strain evidence="1 2">CCFEE 5184</strain>
    </source>
</reference>
<dbReference type="EMBL" id="NAJQ01000081">
    <property type="protein sequence ID" value="TKA79830.1"/>
    <property type="molecule type" value="Genomic_DNA"/>
</dbReference>
<proteinExistence type="predicted"/>
<dbReference type="Proteomes" id="UP000309340">
    <property type="component" value="Unassembled WGS sequence"/>
</dbReference>
<gene>
    <name evidence="1" type="ORF">B0A55_02786</name>
</gene>
<accession>A0A4U0XQP2</accession>
<evidence type="ECO:0000313" key="2">
    <source>
        <dbReference type="Proteomes" id="UP000309340"/>
    </source>
</evidence>
<evidence type="ECO:0000313" key="1">
    <source>
        <dbReference type="EMBL" id="TKA79830.1"/>
    </source>
</evidence>
<comment type="caution">
    <text evidence="1">The sequence shown here is derived from an EMBL/GenBank/DDBJ whole genome shotgun (WGS) entry which is preliminary data.</text>
</comment>